<protein>
    <submittedName>
        <fullName evidence="3">NTR domain-containing protein</fullName>
    </submittedName>
</protein>
<sequence>MRSYSHIYINYIPRRLYSYSSIVDNSLYIPSSTRNDYVNFPCAESSYSSDADLPSRYYDDEDDECALMLDLSVAENVKPAYSSGHSSRTYSKQTIRSTQSSRVVASRAKEAPALRTAVSDPTHLQSVSKHRHSPGSSKRSSKRSSTLSEHYDIIGATRRNIAVKGELDHTYVNIKWAKKDKRLRRFVKMMKDCPIAHVMASIRKLF</sequence>
<evidence type="ECO:0000313" key="3">
    <source>
        <dbReference type="WBParaSite" id="L893_g1878.t1"/>
    </source>
</evidence>
<dbReference type="Proteomes" id="UP000095287">
    <property type="component" value="Unplaced"/>
</dbReference>
<dbReference type="AlphaFoldDB" id="A0A1I7YRL6"/>
<feature type="compositionally biased region" description="Polar residues" evidence="1">
    <location>
        <begin position="83"/>
        <end position="103"/>
    </location>
</feature>
<proteinExistence type="predicted"/>
<reference evidence="3" key="1">
    <citation type="submission" date="2016-11" db="UniProtKB">
        <authorList>
            <consortium name="WormBaseParasite"/>
        </authorList>
    </citation>
    <scope>IDENTIFICATION</scope>
</reference>
<evidence type="ECO:0000256" key="1">
    <source>
        <dbReference type="SAM" id="MobiDB-lite"/>
    </source>
</evidence>
<accession>A0A1I7YRL6</accession>
<name>A0A1I7YRL6_9BILA</name>
<dbReference type="WBParaSite" id="L893_g1878.t1">
    <property type="protein sequence ID" value="L893_g1878.t1"/>
    <property type="gene ID" value="L893_g1878"/>
</dbReference>
<feature type="compositionally biased region" description="Low complexity" evidence="1">
    <location>
        <begin position="134"/>
        <end position="148"/>
    </location>
</feature>
<keyword evidence="2" id="KW-1185">Reference proteome</keyword>
<evidence type="ECO:0000313" key="2">
    <source>
        <dbReference type="Proteomes" id="UP000095287"/>
    </source>
</evidence>
<organism evidence="2 3">
    <name type="scientific">Steinernema glaseri</name>
    <dbReference type="NCBI Taxonomy" id="37863"/>
    <lineage>
        <taxon>Eukaryota</taxon>
        <taxon>Metazoa</taxon>
        <taxon>Ecdysozoa</taxon>
        <taxon>Nematoda</taxon>
        <taxon>Chromadorea</taxon>
        <taxon>Rhabditida</taxon>
        <taxon>Tylenchina</taxon>
        <taxon>Panagrolaimomorpha</taxon>
        <taxon>Strongyloidoidea</taxon>
        <taxon>Steinernematidae</taxon>
        <taxon>Steinernema</taxon>
    </lineage>
</organism>
<feature type="region of interest" description="Disordered" evidence="1">
    <location>
        <begin position="80"/>
        <end position="148"/>
    </location>
</feature>